<name>A0A1R3FYZ9_9ROSI</name>
<organism evidence="1 2">
    <name type="scientific">Corchorus olitorius</name>
    <dbReference type="NCBI Taxonomy" id="93759"/>
    <lineage>
        <taxon>Eukaryota</taxon>
        <taxon>Viridiplantae</taxon>
        <taxon>Streptophyta</taxon>
        <taxon>Embryophyta</taxon>
        <taxon>Tracheophyta</taxon>
        <taxon>Spermatophyta</taxon>
        <taxon>Magnoliopsida</taxon>
        <taxon>eudicotyledons</taxon>
        <taxon>Gunneridae</taxon>
        <taxon>Pentapetalae</taxon>
        <taxon>rosids</taxon>
        <taxon>malvids</taxon>
        <taxon>Malvales</taxon>
        <taxon>Malvaceae</taxon>
        <taxon>Grewioideae</taxon>
        <taxon>Apeibeae</taxon>
        <taxon>Corchorus</taxon>
    </lineage>
</organism>
<accession>A0A1R3FYZ9</accession>
<evidence type="ECO:0000313" key="2">
    <source>
        <dbReference type="Proteomes" id="UP000187203"/>
    </source>
</evidence>
<sequence>MLANNSDKKSVINEESSSSFRTQSILLRKTMENVEMEFDIPADDIAWLKRSVVGRVNQNISMEAVKENVMALVLKAMGTVIKVANCSTSKENMEAAWVFVETYSLLNIPLTATGSWKGITFVIKISIDLSFSDDRSSSEIFIDGNNSDADDTSSSTENNREARLSEGFSKSFNDMSVELCADLVNREDQGLTLNECEIRCWKSSNLAMVAL</sequence>
<reference evidence="2" key="1">
    <citation type="submission" date="2013-09" db="EMBL/GenBank/DDBJ databases">
        <title>Corchorus olitorius genome sequencing.</title>
        <authorList>
            <person name="Alam M."/>
            <person name="Haque M.S."/>
            <person name="Islam M.S."/>
            <person name="Emdad E.M."/>
            <person name="Islam M.M."/>
            <person name="Ahmed B."/>
            <person name="Halim A."/>
            <person name="Hossen Q.M.M."/>
            <person name="Hossain M.Z."/>
            <person name="Ahmed R."/>
            <person name="Khan M.M."/>
            <person name="Islam R."/>
            <person name="Rashid M.M."/>
            <person name="Khan S.A."/>
            <person name="Rahman M.S."/>
            <person name="Alam M."/>
            <person name="Yahiya A.S."/>
            <person name="Khan M.S."/>
            <person name="Azam M.S."/>
            <person name="Haque T."/>
            <person name="Lashkar M.Z.H."/>
            <person name="Akhand A.I."/>
            <person name="Morshed G."/>
            <person name="Roy S."/>
            <person name="Uddin K.S."/>
            <person name="Rabeya T."/>
            <person name="Hossain A.S."/>
            <person name="Chowdhury A."/>
            <person name="Snigdha A.R."/>
            <person name="Mortoza M.S."/>
            <person name="Matin S.A."/>
            <person name="Hoque S.M.E."/>
            <person name="Islam M.K."/>
            <person name="Roy D.K."/>
            <person name="Haider R."/>
            <person name="Moosa M.M."/>
            <person name="Elias S.M."/>
            <person name="Hasan A.M."/>
            <person name="Jahan S."/>
            <person name="Shafiuddin M."/>
            <person name="Mahmood N."/>
            <person name="Shommy N.S."/>
        </authorList>
    </citation>
    <scope>NUCLEOTIDE SEQUENCE [LARGE SCALE GENOMIC DNA]</scope>
    <source>
        <strain evidence="2">cv. O-4</strain>
    </source>
</reference>
<keyword evidence="2" id="KW-1185">Reference proteome</keyword>
<dbReference type="EMBL" id="AWUE01024334">
    <property type="protein sequence ID" value="OMO51053.1"/>
    <property type="molecule type" value="Genomic_DNA"/>
</dbReference>
<evidence type="ECO:0000313" key="1">
    <source>
        <dbReference type="EMBL" id="OMO51053.1"/>
    </source>
</evidence>
<comment type="caution">
    <text evidence="1">The sequence shown here is derived from an EMBL/GenBank/DDBJ whole genome shotgun (WGS) entry which is preliminary data.</text>
</comment>
<dbReference type="AlphaFoldDB" id="A0A1R3FYZ9"/>
<gene>
    <name evidence="1" type="ORF">COLO4_37831</name>
</gene>
<protein>
    <submittedName>
        <fullName evidence="1">Uncharacterized protein</fullName>
    </submittedName>
</protein>
<proteinExistence type="predicted"/>
<dbReference type="Proteomes" id="UP000187203">
    <property type="component" value="Unassembled WGS sequence"/>
</dbReference>